<dbReference type="AlphaFoldDB" id="A0A0M1VWE2"/>
<dbReference type="eggNOG" id="COG0849">
    <property type="taxonomic scope" value="Bacteria"/>
</dbReference>
<protein>
    <recommendedName>
        <fullName evidence="3">MutL protein</fullName>
    </recommendedName>
</protein>
<evidence type="ECO:0000313" key="2">
    <source>
        <dbReference type="Proteomes" id="UP000004925"/>
    </source>
</evidence>
<evidence type="ECO:0008006" key="3">
    <source>
        <dbReference type="Google" id="ProtNLM"/>
    </source>
</evidence>
<dbReference type="HOGENOM" id="CLU_046680_0_0_0"/>
<dbReference type="RefSeq" id="WP_005913767.1">
    <property type="nucleotide sequence ID" value="NZ_KQ235738.1"/>
</dbReference>
<dbReference type="PIRSF" id="PIRSF004729">
    <property type="entry name" value="MutL"/>
    <property type="match status" value="1"/>
</dbReference>
<organism evidence="1 2">
    <name type="scientific">Fusobacterium vincentii 4_1_13</name>
    <dbReference type="NCBI Taxonomy" id="469606"/>
    <lineage>
        <taxon>Bacteria</taxon>
        <taxon>Fusobacteriati</taxon>
        <taxon>Fusobacteriota</taxon>
        <taxon>Fusobacteriia</taxon>
        <taxon>Fusobacteriales</taxon>
        <taxon>Fusobacteriaceae</taxon>
        <taxon>Fusobacterium</taxon>
    </lineage>
</organism>
<proteinExistence type="predicted"/>
<dbReference type="Pfam" id="PF13941">
    <property type="entry name" value="MutL"/>
    <property type="match status" value="1"/>
</dbReference>
<sequence length="462" mass="51488">MSTRIYLTIDFGSTYTKLTAIDLDKEEIIATSRAMTTIKTDVLTGFNEAFEELKKDLDKKLKNYKIIKKVACSSAAGGLKIIAIGLVPELTTEAAKKAALSSGARVIKTYAFDLTDKDIKEISNLPYDMLLLTGGTNGGNREYILNNANILAKNNIKKPIVVAGNEEASEQIAEIFKEHNIEFYISENVMPVVNKINVIPVKEVIREVFMRNIVKAKGMKNVQKIVGDIIMPTPTAVMKAAEFFSKDDNNSIVIDIGGATTDVHSIGKGLPKTNDIQLKGVEEPYSKRTVEGDLGMRYSSLALYEAASLNKIREYLGSKDSKINIRENFKFRHENPDFVAETEDDIIFDEMMAMLCTEIAINRHVGTLESIFSPMGTLFVQNGKDLTDVKYVIGTGGIINNSRNPRKILDLTLFNEDNPLLLKPKYPKFLVDKTYIMSAMGLLANDYPDVAYEIMKKYLVEI</sequence>
<dbReference type="SUPFAM" id="SSF53067">
    <property type="entry name" value="Actin-like ATPase domain"/>
    <property type="match status" value="1"/>
</dbReference>
<dbReference type="NCBIfam" id="TIGR01319">
    <property type="entry name" value="glmL_fam"/>
    <property type="match status" value="1"/>
</dbReference>
<reference evidence="1 2" key="1">
    <citation type="submission" date="2011-10" db="EMBL/GenBank/DDBJ databases">
        <title>The Genome Sequence of Fusobacterium sp. 4_1_13.</title>
        <authorList>
            <consortium name="The Broad Institute Genome Sequencing Platform"/>
            <person name="Earl A."/>
            <person name="Ward D."/>
            <person name="Feldgarden M."/>
            <person name="Gevers D."/>
            <person name="Strauss J."/>
            <person name="Ambrose C."/>
            <person name="Allen-Vercoe E."/>
            <person name="Young S.K."/>
            <person name="Zeng Q."/>
            <person name="Gargeya S."/>
            <person name="Fitzgerald M."/>
            <person name="Haas B."/>
            <person name="Abouelleil A."/>
            <person name="Alvarado L."/>
            <person name="Arachchi H.M."/>
            <person name="Berlin A."/>
            <person name="Brown A."/>
            <person name="Chapman S.B."/>
            <person name="Chen Z."/>
            <person name="Dunbar C."/>
            <person name="Freedman E."/>
            <person name="Gearin G."/>
            <person name="Goldberg J."/>
            <person name="Griggs A."/>
            <person name="Gujja S."/>
            <person name="Heiman D."/>
            <person name="Howarth C."/>
            <person name="Larson L."/>
            <person name="Lui A."/>
            <person name="MacDonald P.J."/>
            <person name="Montmayeur A."/>
            <person name="Murphy C."/>
            <person name="Neiman D."/>
            <person name="Pearson M."/>
            <person name="Priest M."/>
            <person name="Roberts A."/>
            <person name="Saif S."/>
            <person name="Shea T."/>
            <person name="Shenoy N."/>
            <person name="Sisk P."/>
            <person name="Stolte C."/>
            <person name="Sykes S."/>
            <person name="Wortman J."/>
            <person name="Nusbaum C."/>
            <person name="Birren B."/>
        </authorList>
    </citation>
    <scope>NUCLEOTIDE SEQUENCE [LARGE SCALE GENOMIC DNA]</scope>
    <source>
        <strain evidence="1 2">4_1_13</strain>
    </source>
</reference>
<gene>
    <name evidence="1" type="ORF">FSCG_01730</name>
</gene>
<dbReference type="Proteomes" id="UP000004925">
    <property type="component" value="Unassembled WGS sequence"/>
</dbReference>
<dbReference type="EMBL" id="ACDE02000023">
    <property type="protein sequence ID" value="EEO41017.1"/>
    <property type="molecule type" value="Genomic_DNA"/>
</dbReference>
<comment type="caution">
    <text evidence="1">The sequence shown here is derived from an EMBL/GenBank/DDBJ whole genome shotgun (WGS) entry which is preliminary data.</text>
</comment>
<dbReference type="NCBIfam" id="NF040745">
    <property type="entry name" value="accessory_GlmL"/>
    <property type="match status" value="1"/>
</dbReference>
<accession>A0A0M1VWE2</accession>
<dbReference type="InterPro" id="IPR043129">
    <property type="entry name" value="ATPase_NBD"/>
</dbReference>
<evidence type="ECO:0000313" key="1">
    <source>
        <dbReference type="EMBL" id="EEO41017.1"/>
    </source>
</evidence>
<dbReference type="InterPro" id="IPR006230">
    <property type="entry name" value="MutL"/>
</dbReference>
<name>A0A0M1VWE2_FUSVC</name>